<name>A0A6C0AHI3_9ZZZZ</name>
<keyword evidence="1" id="KW-0472">Membrane</keyword>
<reference evidence="2" key="1">
    <citation type="journal article" date="2020" name="Nature">
        <title>Giant virus diversity and host interactions through global metagenomics.</title>
        <authorList>
            <person name="Schulz F."/>
            <person name="Roux S."/>
            <person name="Paez-Espino D."/>
            <person name="Jungbluth S."/>
            <person name="Walsh D.A."/>
            <person name="Denef V.J."/>
            <person name="McMahon K.D."/>
            <person name="Konstantinidis K.T."/>
            <person name="Eloe-Fadrosh E.A."/>
            <person name="Kyrpides N.C."/>
            <person name="Woyke T."/>
        </authorList>
    </citation>
    <scope>NUCLEOTIDE SEQUENCE</scope>
    <source>
        <strain evidence="2">GVMAG-S-1024976-23</strain>
    </source>
</reference>
<feature type="transmembrane region" description="Helical" evidence="1">
    <location>
        <begin position="28"/>
        <end position="47"/>
    </location>
</feature>
<evidence type="ECO:0000313" key="2">
    <source>
        <dbReference type="EMBL" id="QHS78825.1"/>
    </source>
</evidence>
<protein>
    <recommendedName>
        <fullName evidence="3">Cardiolipin synthase N-terminal domain-containing protein</fullName>
    </recommendedName>
</protein>
<dbReference type="AlphaFoldDB" id="A0A6C0AHI3"/>
<sequence length="79" mass="9285">MTEYLIHFSKKNDNNTKENFNSNNTNKFLYVLIWLIHLAIGFLAIYLSFKRNNGFNIKSFLLALFFPIIYIAYAFAVPV</sequence>
<evidence type="ECO:0008006" key="3">
    <source>
        <dbReference type="Google" id="ProtNLM"/>
    </source>
</evidence>
<dbReference type="EMBL" id="MN740605">
    <property type="protein sequence ID" value="QHS78825.1"/>
    <property type="molecule type" value="Genomic_DNA"/>
</dbReference>
<evidence type="ECO:0000256" key="1">
    <source>
        <dbReference type="SAM" id="Phobius"/>
    </source>
</evidence>
<accession>A0A6C0AHI3</accession>
<keyword evidence="1" id="KW-0812">Transmembrane</keyword>
<organism evidence="2">
    <name type="scientific">viral metagenome</name>
    <dbReference type="NCBI Taxonomy" id="1070528"/>
    <lineage>
        <taxon>unclassified sequences</taxon>
        <taxon>metagenomes</taxon>
        <taxon>organismal metagenomes</taxon>
    </lineage>
</organism>
<proteinExistence type="predicted"/>
<feature type="transmembrane region" description="Helical" evidence="1">
    <location>
        <begin position="59"/>
        <end position="76"/>
    </location>
</feature>
<keyword evidence="1" id="KW-1133">Transmembrane helix</keyword>